<evidence type="ECO:0000313" key="2">
    <source>
        <dbReference type="Proteomes" id="UP000189701"/>
    </source>
</evidence>
<keyword evidence="1" id="KW-1133">Transmembrane helix</keyword>
<gene>
    <name evidence="3" type="primary">LOC104216889</name>
</gene>
<feature type="transmembrane region" description="Helical" evidence="1">
    <location>
        <begin position="12"/>
        <end position="30"/>
    </location>
</feature>
<dbReference type="AlphaFoldDB" id="A0A1U7VK56"/>
<keyword evidence="1" id="KW-0472">Membrane</keyword>
<sequence length="114" mass="12516">QTTRKTHRVLFIKEITPLSSICLSFCKILMARTLQYFTIFFLLHLLICSINILHVTEARPVVMVKNSGKPFVVVKNSGPSPGIGHRKSENSGIAVEDVDGVHVHSGPSPGEGHK</sequence>
<dbReference type="RefSeq" id="XP_009765331.1">
    <property type="nucleotide sequence ID" value="XM_009767029.1"/>
</dbReference>
<name>A0A1U7VK56_NICSY</name>
<reference evidence="3" key="2">
    <citation type="submission" date="2025-08" db="UniProtKB">
        <authorList>
            <consortium name="RefSeq"/>
        </authorList>
    </citation>
    <scope>IDENTIFICATION</scope>
    <source>
        <tissue evidence="3">Leaf</tissue>
    </source>
</reference>
<feature type="non-terminal residue" evidence="3">
    <location>
        <position position="1"/>
    </location>
</feature>
<evidence type="ECO:0000256" key="1">
    <source>
        <dbReference type="SAM" id="Phobius"/>
    </source>
</evidence>
<evidence type="ECO:0000313" key="3">
    <source>
        <dbReference type="RefSeq" id="XP_009765331.1"/>
    </source>
</evidence>
<protein>
    <submittedName>
        <fullName evidence="3">Uncharacterized protein LOC104216889</fullName>
    </submittedName>
</protein>
<proteinExistence type="predicted"/>
<accession>A0A1U7VK56</accession>
<keyword evidence="1" id="KW-0812">Transmembrane</keyword>
<reference evidence="2" key="1">
    <citation type="journal article" date="2013" name="Genome Biol.">
        <title>Reference genomes and transcriptomes of Nicotiana sylvestris and Nicotiana tomentosiformis.</title>
        <authorList>
            <person name="Sierro N."/>
            <person name="Battey J.N."/>
            <person name="Ouadi S."/>
            <person name="Bovet L."/>
            <person name="Goepfert S."/>
            <person name="Bakaher N."/>
            <person name="Peitsch M.C."/>
            <person name="Ivanov N.V."/>
        </authorList>
    </citation>
    <scope>NUCLEOTIDE SEQUENCE [LARGE SCALE GENOMIC DNA]</scope>
</reference>
<feature type="transmembrane region" description="Helical" evidence="1">
    <location>
        <begin position="36"/>
        <end position="55"/>
    </location>
</feature>
<dbReference type="Proteomes" id="UP000189701">
    <property type="component" value="Unplaced"/>
</dbReference>
<keyword evidence="2" id="KW-1185">Reference proteome</keyword>
<organism evidence="2 3">
    <name type="scientific">Nicotiana sylvestris</name>
    <name type="common">Wood tobacco</name>
    <name type="synonym">South American tobacco</name>
    <dbReference type="NCBI Taxonomy" id="4096"/>
    <lineage>
        <taxon>Eukaryota</taxon>
        <taxon>Viridiplantae</taxon>
        <taxon>Streptophyta</taxon>
        <taxon>Embryophyta</taxon>
        <taxon>Tracheophyta</taxon>
        <taxon>Spermatophyta</taxon>
        <taxon>Magnoliopsida</taxon>
        <taxon>eudicotyledons</taxon>
        <taxon>Gunneridae</taxon>
        <taxon>Pentapetalae</taxon>
        <taxon>asterids</taxon>
        <taxon>lamiids</taxon>
        <taxon>Solanales</taxon>
        <taxon>Solanaceae</taxon>
        <taxon>Nicotianoideae</taxon>
        <taxon>Nicotianeae</taxon>
        <taxon>Nicotiana</taxon>
    </lineage>
</organism>